<dbReference type="InterPro" id="IPR006059">
    <property type="entry name" value="SBP"/>
</dbReference>
<dbReference type="PANTHER" id="PTHR43649:SF30">
    <property type="entry name" value="ABC TRANSPORTER SUBSTRATE-BINDING PROTEIN"/>
    <property type="match status" value="1"/>
</dbReference>
<dbReference type="GO" id="GO:0042597">
    <property type="term" value="C:periplasmic space"/>
    <property type="evidence" value="ECO:0007669"/>
    <property type="project" value="UniProtKB-SubCell"/>
</dbReference>
<dbReference type="Gene3D" id="3.40.190.10">
    <property type="entry name" value="Periplasmic binding protein-like II"/>
    <property type="match status" value="2"/>
</dbReference>
<name>A0AAW9S3M5_9HYPH</name>
<gene>
    <name evidence="5" type="ORF">V3328_22170</name>
</gene>
<dbReference type="CDD" id="cd14748">
    <property type="entry name" value="PBP2_UgpB"/>
    <property type="match status" value="1"/>
</dbReference>
<dbReference type="RefSeq" id="WP_340331906.1">
    <property type="nucleotide sequence ID" value="NZ_JAZHOF010000010.1"/>
</dbReference>
<evidence type="ECO:0000256" key="3">
    <source>
        <dbReference type="ARBA" id="ARBA00022764"/>
    </source>
</evidence>
<feature type="signal peptide" evidence="4">
    <location>
        <begin position="1"/>
        <end position="24"/>
    </location>
</feature>
<sequence length="439" mass="48261">MTAWKSALATSTLVAGLGLTPAFAATEIQMFFPVPVQGKLSNEMASLVERFNEEHPDIVVTPVYTGSYDETNLKTRAAIKAGKPPAAVIMSANFILEYVINDEVESYDGLIEADGTTPTEFMDNFWPALHGNAIIDGEVYGVPFHNSTPLLYYNPRLFEEAGLDPENPPVTWAEWVDAAQKLTKRDGDTVDQWGFMMPGTYDYLGWITSALNMSNGGQYYNPNFGGEVYYDTPTMLGALDLLHDMVFEYKAMPEGVTDAKAVSSAFFAGDLGMMILSTGALSFVRENMTEPFKVAFVPKNVRNSVPIGGASLMMPKGLSDEEKAAGWELVKWLTSPEISGHWSRFTGYFAPNRHAYDLDEMKTFISEHPDAKVALDQLAYAGPWFATYNTVGVRKALEDEVQAVLSGDKDPEQAAKDAQANADALMRPYVEATALNYTN</sequence>
<dbReference type="Proteomes" id="UP001378188">
    <property type="component" value="Unassembled WGS sequence"/>
</dbReference>
<organism evidence="5 6">
    <name type="scientific">Microbaculum marinum</name>
    <dbReference type="NCBI Taxonomy" id="1764581"/>
    <lineage>
        <taxon>Bacteria</taxon>
        <taxon>Pseudomonadati</taxon>
        <taxon>Pseudomonadota</taxon>
        <taxon>Alphaproteobacteria</taxon>
        <taxon>Hyphomicrobiales</taxon>
        <taxon>Tepidamorphaceae</taxon>
        <taxon>Microbaculum</taxon>
    </lineage>
</organism>
<feature type="chain" id="PRO_5043645488" evidence="4">
    <location>
        <begin position="25"/>
        <end position="439"/>
    </location>
</feature>
<keyword evidence="4" id="KW-0732">Signal</keyword>
<evidence type="ECO:0000313" key="5">
    <source>
        <dbReference type="EMBL" id="MEJ8574206.1"/>
    </source>
</evidence>
<dbReference type="InterPro" id="IPR050490">
    <property type="entry name" value="Bact_solute-bd_prot1"/>
</dbReference>
<evidence type="ECO:0000313" key="6">
    <source>
        <dbReference type="Proteomes" id="UP001378188"/>
    </source>
</evidence>
<accession>A0AAW9S3M5</accession>
<dbReference type="AlphaFoldDB" id="A0AAW9S3M5"/>
<reference evidence="5 6" key="1">
    <citation type="submission" date="2024-02" db="EMBL/GenBank/DDBJ databases">
        <title>Genome analysis and characterization of Microbaculum marinisediminis sp. nov., isolated from marine sediment.</title>
        <authorList>
            <person name="Du Z.-J."/>
            <person name="Ye Y.-Q."/>
            <person name="Zhang Z.-R."/>
            <person name="Yuan S.-M."/>
            <person name="Zhang X.-Y."/>
        </authorList>
    </citation>
    <scope>NUCLEOTIDE SEQUENCE [LARGE SCALE GENOMIC DNA]</scope>
    <source>
        <strain evidence="5 6">SDUM1044001</strain>
    </source>
</reference>
<proteinExistence type="inferred from homology"/>
<evidence type="ECO:0000256" key="2">
    <source>
        <dbReference type="ARBA" id="ARBA00008520"/>
    </source>
</evidence>
<comment type="similarity">
    <text evidence="2">Belongs to the bacterial solute-binding protein 1 family.</text>
</comment>
<comment type="caution">
    <text evidence="5">The sequence shown here is derived from an EMBL/GenBank/DDBJ whole genome shotgun (WGS) entry which is preliminary data.</text>
</comment>
<comment type="subcellular location">
    <subcellularLocation>
        <location evidence="1">Periplasm</location>
    </subcellularLocation>
</comment>
<keyword evidence="3" id="KW-0574">Periplasm</keyword>
<protein>
    <submittedName>
        <fullName evidence="5">ABC transporter substrate-binding protein</fullName>
    </submittedName>
</protein>
<evidence type="ECO:0000256" key="1">
    <source>
        <dbReference type="ARBA" id="ARBA00004418"/>
    </source>
</evidence>
<dbReference type="EMBL" id="JAZHOF010000010">
    <property type="protein sequence ID" value="MEJ8574206.1"/>
    <property type="molecule type" value="Genomic_DNA"/>
</dbReference>
<evidence type="ECO:0000256" key="4">
    <source>
        <dbReference type="SAM" id="SignalP"/>
    </source>
</evidence>
<dbReference type="SUPFAM" id="SSF53850">
    <property type="entry name" value="Periplasmic binding protein-like II"/>
    <property type="match status" value="1"/>
</dbReference>
<dbReference type="PANTHER" id="PTHR43649">
    <property type="entry name" value="ARABINOSE-BINDING PROTEIN-RELATED"/>
    <property type="match status" value="1"/>
</dbReference>
<keyword evidence="6" id="KW-1185">Reference proteome</keyword>
<dbReference type="Pfam" id="PF13416">
    <property type="entry name" value="SBP_bac_8"/>
    <property type="match status" value="1"/>
</dbReference>